<gene>
    <name evidence="5" type="ORF">GLOTRDRAFT_61301</name>
</gene>
<feature type="domain" description="U3 small nucleolar RNA-associated protein 20 N-terminal" evidence="2">
    <location>
        <begin position="95"/>
        <end position="696"/>
    </location>
</feature>
<dbReference type="PANTHER" id="PTHR17695:SF11">
    <property type="entry name" value="SMALL SUBUNIT PROCESSOME COMPONENT 20 HOMOLOG"/>
    <property type="match status" value="1"/>
</dbReference>
<dbReference type="Proteomes" id="UP000030669">
    <property type="component" value="Unassembled WGS sequence"/>
</dbReference>
<feature type="region of interest" description="Disordered" evidence="1">
    <location>
        <begin position="307"/>
        <end position="335"/>
    </location>
</feature>
<organism evidence="5 6">
    <name type="scientific">Gloeophyllum trabeum (strain ATCC 11539 / FP-39264 / Madison 617)</name>
    <name type="common">Brown rot fungus</name>
    <dbReference type="NCBI Taxonomy" id="670483"/>
    <lineage>
        <taxon>Eukaryota</taxon>
        <taxon>Fungi</taxon>
        <taxon>Dikarya</taxon>
        <taxon>Basidiomycota</taxon>
        <taxon>Agaricomycotina</taxon>
        <taxon>Agaricomycetes</taxon>
        <taxon>Gloeophyllales</taxon>
        <taxon>Gloeophyllaceae</taxon>
        <taxon>Gloeophyllum</taxon>
    </lineage>
</organism>
<dbReference type="Gene3D" id="1.25.10.10">
    <property type="entry name" value="Leucine-rich Repeat Variant"/>
    <property type="match status" value="2"/>
</dbReference>
<dbReference type="InterPro" id="IPR011989">
    <property type="entry name" value="ARM-like"/>
</dbReference>
<dbReference type="OMA" id="EGLMAMF"/>
<dbReference type="GO" id="GO:0032040">
    <property type="term" value="C:small-subunit processome"/>
    <property type="evidence" value="ECO:0007669"/>
    <property type="project" value="TreeGrafter"/>
</dbReference>
<dbReference type="eggNOG" id="KOG1823">
    <property type="taxonomic scope" value="Eukaryota"/>
</dbReference>
<evidence type="ECO:0000313" key="5">
    <source>
        <dbReference type="EMBL" id="EPQ55348.1"/>
    </source>
</evidence>
<dbReference type="OrthoDB" id="360653at2759"/>
<feature type="region of interest" description="Disordered" evidence="1">
    <location>
        <begin position="1638"/>
        <end position="1673"/>
    </location>
</feature>
<dbReference type="HOGENOM" id="CLU_000327_1_1_1"/>
<dbReference type="Pfam" id="PF07539">
    <property type="entry name" value="UTP20_N"/>
    <property type="match status" value="1"/>
</dbReference>
<dbReference type="PANTHER" id="PTHR17695">
    <property type="entry name" value="SMALL SUBUNIT PROCESSOME COMPONENT 20 HOMOLOG"/>
    <property type="match status" value="1"/>
</dbReference>
<dbReference type="STRING" id="670483.S7Q7C5"/>
<proteinExistence type="predicted"/>
<dbReference type="GO" id="GO:0030686">
    <property type="term" value="C:90S preribosome"/>
    <property type="evidence" value="ECO:0007669"/>
    <property type="project" value="TreeGrafter"/>
</dbReference>
<dbReference type="RefSeq" id="XP_007866484.1">
    <property type="nucleotide sequence ID" value="XM_007868293.1"/>
</dbReference>
<dbReference type="GeneID" id="19307428"/>
<reference evidence="5 6" key="1">
    <citation type="journal article" date="2012" name="Science">
        <title>The Paleozoic origin of enzymatic lignin decomposition reconstructed from 31 fungal genomes.</title>
        <authorList>
            <person name="Floudas D."/>
            <person name="Binder M."/>
            <person name="Riley R."/>
            <person name="Barry K."/>
            <person name="Blanchette R.A."/>
            <person name="Henrissat B."/>
            <person name="Martinez A.T."/>
            <person name="Otillar R."/>
            <person name="Spatafora J.W."/>
            <person name="Yadav J.S."/>
            <person name="Aerts A."/>
            <person name="Benoit I."/>
            <person name="Boyd A."/>
            <person name="Carlson A."/>
            <person name="Copeland A."/>
            <person name="Coutinho P.M."/>
            <person name="de Vries R.P."/>
            <person name="Ferreira P."/>
            <person name="Findley K."/>
            <person name="Foster B."/>
            <person name="Gaskell J."/>
            <person name="Glotzer D."/>
            <person name="Gorecki P."/>
            <person name="Heitman J."/>
            <person name="Hesse C."/>
            <person name="Hori C."/>
            <person name="Igarashi K."/>
            <person name="Jurgens J.A."/>
            <person name="Kallen N."/>
            <person name="Kersten P."/>
            <person name="Kohler A."/>
            <person name="Kuees U."/>
            <person name="Kumar T.K.A."/>
            <person name="Kuo A."/>
            <person name="LaButti K."/>
            <person name="Larrondo L.F."/>
            <person name="Lindquist E."/>
            <person name="Ling A."/>
            <person name="Lombard V."/>
            <person name="Lucas S."/>
            <person name="Lundell T."/>
            <person name="Martin R."/>
            <person name="McLaughlin D.J."/>
            <person name="Morgenstern I."/>
            <person name="Morin E."/>
            <person name="Murat C."/>
            <person name="Nagy L.G."/>
            <person name="Nolan M."/>
            <person name="Ohm R.A."/>
            <person name="Patyshakuliyeva A."/>
            <person name="Rokas A."/>
            <person name="Ruiz-Duenas F.J."/>
            <person name="Sabat G."/>
            <person name="Salamov A."/>
            <person name="Samejima M."/>
            <person name="Schmutz J."/>
            <person name="Slot J.C."/>
            <person name="St John F."/>
            <person name="Stenlid J."/>
            <person name="Sun H."/>
            <person name="Sun S."/>
            <person name="Syed K."/>
            <person name="Tsang A."/>
            <person name="Wiebenga A."/>
            <person name="Young D."/>
            <person name="Pisabarro A."/>
            <person name="Eastwood D.C."/>
            <person name="Martin F."/>
            <person name="Cullen D."/>
            <person name="Grigoriev I.V."/>
            <person name="Hibbett D.S."/>
        </authorList>
    </citation>
    <scope>NUCLEOTIDE SEQUENCE [LARGE SCALE GENOMIC DNA]</scope>
    <source>
        <strain evidence="5 6">ATCC 11539</strain>
    </source>
</reference>
<feature type="compositionally biased region" description="Acidic residues" evidence="1">
    <location>
        <begin position="852"/>
        <end position="865"/>
    </location>
</feature>
<dbReference type="InterPro" id="IPR016024">
    <property type="entry name" value="ARM-type_fold"/>
</dbReference>
<feature type="compositionally biased region" description="Polar residues" evidence="1">
    <location>
        <begin position="307"/>
        <end position="322"/>
    </location>
</feature>
<evidence type="ECO:0000313" key="6">
    <source>
        <dbReference type="Proteomes" id="UP000030669"/>
    </source>
</evidence>
<dbReference type="InterPro" id="IPR057525">
    <property type="entry name" value="UTP20_C"/>
</dbReference>
<evidence type="ECO:0000256" key="1">
    <source>
        <dbReference type="SAM" id="MobiDB-lite"/>
    </source>
</evidence>
<dbReference type="Pfam" id="PF23099">
    <property type="entry name" value="UTP20_C"/>
    <property type="match status" value="1"/>
</dbReference>
<feature type="region of interest" description="Disordered" evidence="1">
    <location>
        <begin position="851"/>
        <end position="874"/>
    </location>
</feature>
<dbReference type="KEGG" id="gtr:GLOTRDRAFT_61301"/>
<dbReference type="InterPro" id="IPR046523">
    <property type="entry name" value="UTP20_dom"/>
</dbReference>
<dbReference type="EMBL" id="KB469302">
    <property type="protein sequence ID" value="EPQ55348.1"/>
    <property type="molecule type" value="Genomic_DNA"/>
</dbReference>
<evidence type="ECO:0000259" key="4">
    <source>
        <dbReference type="Pfam" id="PF23099"/>
    </source>
</evidence>
<feature type="compositionally biased region" description="Basic and acidic residues" evidence="1">
    <location>
        <begin position="1132"/>
        <end position="1148"/>
    </location>
</feature>
<dbReference type="InterPro" id="IPR052575">
    <property type="entry name" value="SSU_processome_comp_20"/>
</dbReference>
<keyword evidence="6" id="KW-1185">Reference proteome</keyword>
<feature type="compositionally biased region" description="Basic residues" evidence="1">
    <location>
        <begin position="1835"/>
        <end position="1844"/>
    </location>
</feature>
<evidence type="ECO:0000259" key="2">
    <source>
        <dbReference type="Pfam" id="PF07539"/>
    </source>
</evidence>
<feature type="region of interest" description="Disordered" evidence="1">
    <location>
        <begin position="1803"/>
        <end position="1844"/>
    </location>
</feature>
<feature type="compositionally biased region" description="Basic and acidic residues" evidence="1">
    <location>
        <begin position="1641"/>
        <end position="1652"/>
    </location>
</feature>
<evidence type="ECO:0000259" key="3">
    <source>
        <dbReference type="Pfam" id="PF20416"/>
    </source>
</evidence>
<accession>S7Q7C5</accession>
<dbReference type="SUPFAM" id="SSF48371">
    <property type="entry name" value="ARM repeat"/>
    <property type="match status" value="2"/>
</dbReference>
<sequence length="1844" mass="207678">MDGEGEDDIWEDEKSWRDPSAHKVRTTLNRWQKANITAAEIFGKQKSGDRLDTMMYETRVLHTLGECASLAEKHNRDIISFFLSLTAPDSPAKLPRPRLNAWLTLFSKFVNPKALYASEKLHALYISLLSHPDRSLQRLALSCLLTYKSASLLTHEDTLRGLLDDTRWRDQLTMLDMSEIEEKDRPELVSVIIRILFGIMLEKRGRSRGADRRGTILTTLAGCTDEELSILVDLMVDPLQLNATIGSDGDFTLSPVSTEVSTTQQLGFLTLLGDVLRNLGSRLIARWPVLLGATISLTAHAQRSLDTSKDNLQQAEEASQVSEPDDVDPNSPLKSLRSTRQLGLKRLADFARVPVQFDFSPYLTKSFPTIISPRMDHFETENTQAPSALLELFYAWACRTEYISILVSYDERILPKIYDCLVAASVKPAVVSRIFDIIEHTLQFCPGQASLQAAFVRHVSLLLTNLTLLVERAKDIVAVTSALGQRQIAILCQIVYYVNDSSQAETLLKLFLPILRKPSKVVPEKIKIDVLKIVEQILPLAIGTKELGSTIYVQSYDVLSALFQTLRLRASRLGLVAAFRKLAAIDLSLRPLVDLMDSLNAFSQKRMDEPDFDRRLSAFTTLNEQSYSSLTARQWVPILYNMLYFIQDPEELAVRHSASLGIRRFIDIATEREECEYQHIFLRNLYPALRNGLRTKYEMVRAEVLAVVAYAVTRCDFAEPLRELRVLCADGDEEANFFNNIFHVQIHRRTRALRRLADACDHGLLKSRTVNEVLIPLVGHFVTSPASLDHHLVNEAVLTTGHMAKCLAWSAYYALVQQYIRLCQKRDDAERVYVRALVAILDNFHFQMGDSVSEEEKTDDADDGEVGAQTQTPSASRVEQLVTGRLLPSLLSHLEKRDETEDSLRVPIAVGIVQVANHLPVKAREVQVARLLTIVSQALRSRSQETRDLVRETLCRIAVVLGPEYLPLILRELRAALQRGPHLHVLAFVTHALLVHVTNGEHSGRFETLDGCVDDAAHVSAEVIFGQSGRDVQAEEFKTKMREVRSSASKGLDSFAIMAKFITPAKISRLLNPVKAVMHETESLKVMQQVDDLLRRIASGLNANRHLVPTELLVLCHTFISQNARFLQANPKEARSRGRGKGKEKEKAAGQLKRAAPAESDHYAHNSFRFVAFGLELFSTAFRRSRFDFQDKTIIARLEPMVSVIGNTLYSTNAHVTSLGLKASAAIVKCPLQSIDKTLPVFVRRSIEIIRETGTTASDLVQTALKSLATILRDCPKAEVKEKDLTFLLELLQPDLEEPSRQPAVFAMLRAIVARKFVVPEIYDAMDKVSEIMVTSQSAQVQELCRGVLLQFLLDYPQGKGRLRNSMTFFARNLSYVHESGRKSVMELLSAVIAKFDVNLAREYADLLFVALVMVIANDDSAKCREMAAELIKSLFVRLNIEHRRLLASHLHSWASQTDRPVLARVSSQVYGLMLDALHQEADPFLPTILEDLGAALRRSADREEMDEVEQGDNIKLEWQAPYQALIVSGKVLREFPALTRQDEKVQWPTVVSHLLYPHSWVRLASCRLLGTLFAAVPVDSPSPELPADHPLSTVGMEEAAKRLCTQLKSQHLDEALSLQVVKNLFYIGKCFAAIPSQDRPTSHEEAGSKAEAEDDSDGEDSADTAPQKGKHPLPWLFSRLSYQARSAHIARRNKSRTSENWFHQPVSVFKWFAAMSSFLPKERLEQFLVHILTPVYRIVEDETIRDPHMEELKTLAIELQDLVRDKVGTTAFANTYNKIRQGVLEVRRERKTARAMLVATNPEAAAKRKQGRNMNKKESRKRKNASFADSKGRLSSKKRREHY</sequence>
<feature type="domain" description="U3 small nucleolar RNA-associated protein 20" evidence="3">
    <location>
        <begin position="897"/>
        <end position="1120"/>
    </location>
</feature>
<dbReference type="Pfam" id="PF20416">
    <property type="entry name" value="UTP20"/>
    <property type="match status" value="1"/>
</dbReference>
<name>S7Q7C5_GLOTA</name>
<feature type="domain" description="U3 small nucleolar RNA-associated protein 20 C-terminal" evidence="4">
    <location>
        <begin position="1562"/>
        <end position="1825"/>
    </location>
</feature>
<protein>
    <submittedName>
        <fullName evidence="5">Uncharacterized protein</fullName>
    </submittedName>
</protein>
<dbReference type="InterPro" id="IPR011430">
    <property type="entry name" value="UTP20_N"/>
</dbReference>
<feature type="region of interest" description="Disordered" evidence="1">
    <location>
        <begin position="1130"/>
        <end position="1158"/>
    </location>
</feature>
<feature type="compositionally biased region" description="Acidic residues" evidence="1">
    <location>
        <begin position="1653"/>
        <end position="1663"/>
    </location>
</feature>